<dbReference type="AlphaFoldDB" id="A0A8K0CQ46"/>
<sequence length="148" mass="16661">LSMPMVELLFSSKDLLDSFGLTSRINDYTRIAKTANGVTKSAIDYLITNGHETTYLIEDTGISDHTVQLMSYEMNDTNKSRDSQHGYRDSYSTETAAIELVRLVNESLDKNKHVFAIFFDLTSAFDTLDISVLEIKLEKPGIRGKVLE</sequence>
<reference evidence="1" key="1">
    <citation type="submission" date="2019-08" db="EMBL/GenBank/DDBJ databases">
        <title>The genome of the North American firefly Photinus pyralis.</title>
        <authorList>
            <consortium name="Photinus pyralis genome working group"/>
            <person name="Fallon T.R."/>
            <person name="Sander Lower S.E."/>
            <person name="Weng J.-K."/>
        </authorList>
    </citation>
    <scope>NUCLEOTIDE SEQUENCE</scope>
    <source>
        <strain evidence="1">TRF0915ILg1</strain>
        <tissue evidence="1">Whole body</tissue>
    </source>
</reference>
<comment type="caution">
    <text evidence="1">The sequence shown here is derived from an EMBL/GenBank/DDBJ whole genome shotgun (WGS) entry which is preliminary data.</text>
</comment>
<dbReference type="Proteomes" id="UP000801492">
    <property type="component" value="Unassembled WGS sequence"/>
</dbReference>
<keyword evidence="2" id="KW-1185">Reference proteome</keyword>
<gene>
    <name evidence="1" type="ORF">ILUMI_17052</name>
</gene>
<proteinExistence type="predicted"/>
<evidence type="ECO:0008006" key="3">
    <source>
        <dbReference type="Google" id="ProtNLM"/>
    </source>
</evidence>
<dbReference type="OrthoDB" id="8197232at2759"/>
<evidence type="ECO:0000313" key="1">
    <source>
        <dbReference type="EMBL" id="KAF2889121.1"/>
    </source>
</evidence>
<feature type="non-terminal residue" evidence="1">
    <location>
        <position position="1"/>
    </location>
</feature>
<dbReference type="EMBL" id="VTPC01070592">
    <property type="protein sequence ID" value="KAF2889121.1"/>
    <property type="molecule type" value="Genomic_DNA"/>
</dbReference>
<organism evidence="1 2">
    <name type="scientific">Ignelater luminosus</name>
    <name type="common">Cucubano</name>
    <name type="synonym">Pyrophorus luminosus</name>
    <dbReference type="NCBI Taxonomy" id="2038154"/>
    <lineage>
        <taxon>Eukaryota</taxon>
        <taxon>Metazoa</taxon>
        <taxon>Ecdysozoa</taxon>
        <taxon>Arthropoda</taxon>
        <taxon>Hexapoda</taxon>
        <taxon>Insecta</taxon>
        <taxon>Pterygota</taxon>
        <taxon>Neoptera</taxon>
        <taxon>Endopterygota</taxon>
        <taxon>Coleoptera</taxon>
        <taxon>Polyphaga</taxon>
        <taxon>Elateriformia</taxon>
        <taxon>Elateroidea</taxon>
        <taxon>Elateridae</taxon>
        <taxon>Agrypninae</taxon>
        <taxon>Pyrophorini</taxon>
        <taxon>Ignelater</taxon>
    </lineage>
</organism>
<evidence type="ECO:0000313" key="2">
    <source>
        <dbReference type="Proteomes" id="UP000801492"/>
    </source>
</evidence>
<protein>
    <recommendedName>
        <fullName evidence="3">Reverse transcriptase domain-containing protein</fullName>
    </recommendedName>
</protein>
<accession>A0A8K0CQ46</accession>
<name>A0A8K0CQ46_IGNLU</name>